<dbReference type="SUPFAM" id="SSF55781">
    <property type="entry name" value="GAF domain-like"/>
    <property type="match status" value="1"/>
</dbReference>
<keyword evidence="2" id="KW-0238">DNA-binding</keyword>
<sequence length="248" mass="27903">MARYIKSIEKAGMVLEAFFQDHELGISEIVEITQLNKSTVFDIVTTLTHMEYLNQNPVTKRYYLGIKLFELGNLYIKRNPLKNRSEPYANQLAKKYNATIHLATFDKGEVVYIEKYMHPDAFVNYSQAGKRAPLTCTGVGKAMLAQLSDEYKNEFVYSKPLAQLTNKSITDKEVLENDLALTRQRGYAIDDEEIELGLKCVAAPIFNENGEIIAAMSVSKLAPSMTEDTIPVIAEQLIKATKAISYVS</sequence>
<dbReference type="Proteomes" id="UP001315967">
    <property type="component" value="Chromosome"/>
</dbReference>
<dbReference type="PANTHER" id="PTHR30136:SF24">
    <property type="entry name" value="HTH-TYPE TRANSCRIPTIONAL REPRESSOR ALLR"/>
    <property type="match status" value="1"/>
</dbReference>
<dbReference type="InterPro" id="IPR005471">
    <property type="entry name" value="Tscrpt_reg_IclR_N"/>
</dbReference>
<name>A0ABY5P767_9LACT</name>
<reference evidence="6 7" key="1">
    <citation type="submission" date="2022-08" db="EMBL/GenBank/DDBJ databases">
        <title>Aerococcaceae sp. nov isolated from spoiled eye mask.</title>
        <authorList>
            <person name="Zhou G."/>
            <person name="Xie X.-B."/>
            <person name="Shi Q.-S."/>
            <person name="Wang Y.-S."/>
            <person name="Wen X."/>
            <person name="Peng H."/>
            <person name="Yang X.-J."/>
            <person name="Tao H.-B."/>
            <person name="Huang X.-M."/>
        </authorList>
    </citation>
    <scope>NUCLEOTIDE SEQUENCE [LARGE SCALE GENOMIC DNA]</scope>
    <source>
        <strain evidence="7">DM20194951</strain>
    </source>
</reference>
<dbReference type="Pfam" id="PF09339">
    <property type="entry name" value="HTH_IclR"/>
    <property type="match status" value="1"/>
</dbReference>
<dbReference type="Pfam" id="PF01614">
    <property type="entry name" value="IclR_C"/>
    <property type="match status" value="1"/>
</dbReference>
<evidence type="ECO:0000256" key="2">
    <source>
        <dbReference type="ARBA" id="ARBA00023125"/>
    </source>
</evidence>
<gene>
    <name evidence="6" type="ORF">NRE15_00665</name>
</gene>
<dbReference type="Gene3D" id="3.30.450.40">
    <property type="match status" value="1"/>
</dbReference>
<dbReference type="SUPFAM" id="SSF46785">
    <property type="entry name" value="Winged helix' DNA-binding domain"/>
    <property type="match status" value="1"/>
</dbReference>
<evidence type="ECO:0000256" key="3">
    <source>
        <dbReference type="ARBA" id="ARBA00023163"/>
    </source>
</evidence>
<dbReference type="PROSITE" id="PS51078">
    <property type="entry name" value="ICLR_ED"/>
    <property type="match status" value="1"/>
</dbReference>
<dbReference type="InterPro" id="IPR036390">
    <property type="entry name" value="WH_DNA-bd_sf"/>
</dbReference>
<keyword evidence="7" id="KW-1185">Reference proteome</keyword>
<dbReference type="InterPro" id="IPR014757">
    <property type="entry name" value="Tscrpt_reg_IclR_C"/>
</dbReference>
<evidence type="ECO:0000313" key="6">
    <source>
        <dbReference type="EMBL" id="UUX34215.1"/>
    </source>
</evidence>
<evidence type="ECO:0000313" key="7">
    <source>
        <dbReference type="Proteomes" id="UP001315967"/>
    </source>
</evidence>
<feature type="domain" description="IclR-ED" evidence="5">
    <location>
        <begin position="67"/>
        <end position="248"/>
    </location>
</feature>
<dbReference type="RefSeq" id="WP_313793718.1">
    <property type="nucleotide sequence ID" value="NZ_CP102453.1"/>
</dbReference>
<evidence type="ECO:0000256" key="1">
    <source>
        <dbReference type="ARBA" id="ARBA00023015"/>
    </source>
</evidence>
<dbReference type="InterPro" id="IPR036388">
    <property type="entry name" value="WH-like_DNA-bd_sf"/>
</dbReference>
<dbReference type="EMBL" id="CP102453">
    <property type="protein sequence ID" value="UUX34215.1"/>
    <property type="molecule type" value="Genomic_DNA"/>
</dbReference>
<accession>A0ABY5P767</accession>
<evidence type="ECO:0000259" key="5">
    <source>
        <dbReference type="PROSITE" id="PS51078"/>
    </source>
</evidence>
<dbReference type="Gene3D" id="1.10.10.10">
    <property type="entry name" value="Winged helix-like DNA-binding domain superfamily/Winged helix DNA-binding domain"/>
    <property type="match status" value="1"/>
</dbReference>
<dbReference type="SMART" id="SM00346">
    <property type="entry name" value="HTH_ICLR"/>
    <property type="match status" value="1"/>
</dbReference>
<dbReference type="PANTHER" id="PTHR30136">
    <property type="entry name" value="HELIX-TURN-HELIX TRANSCRIPTIONAL REGULATOR, ICLR FAMILY"/>
    <property type="match status" value="1"/>
</dbReference>
<keyword evidence="3" id="KW-0804">Transcription</keyword>
<organism evidence="6 7">
    <name type="scientific">Fundicoccus culcitae</name>
    <dbReference type="NCBI Taxonomy" id="2969821"/>
    <lineage>
        <taxon>Bacteria</taxon>
        <taxon>Bacillati</taxon>
        <taxon>Bacillota</taxon>
        <taxon>Bacilli</taxon>
        <taxon>Lactobacillales</taxon>
        <taxon>Aerococcaceae</taxon>
        <taxon>Fundicoccus</taxon>
    </lineage>
</organism>
<dbReference type="PROSITE" id="PS51077">
    <property type="entry name" value="HTH_ICLR"/>
    <property type="match status" value="1"/>
</dbReference>
<keyword evidence="1" id="KW-0805">Transcription regulation</keyword>
<evidence type="ECO:0000259" key="4">
    <source>
        <dbReference type="PROSITE" id="PS51077"/>
    </source>
</evidence>
<protein>
    <submittedName>
        <fullName evidence="6">IclR family transcriptional regulator</fullName>
    </submittedName>
</protein>
<feature type="domain" description="HTH iclR-type" evidence="4">
    <location>
        <begin position="5"/>
        <end position="66"/>
    </location>
</feature>
<dbReference type="InterPro" id="IPR050707">
    <property type="entry name" value="HTH_MetabolicPath_Reg"/>
</dbReference>
<dbReference type="InterPro" id="IPR029016">
    <property type="entry name" value="GAF-like_dom_sf"/>
</dbReference>
<proteinExistence type="predicted"/>